<feature type="compositionally biased region" description="Polar residues" evidence="1">
    <location>
        <begin position="106"/>
        <end position="122"/>
    </location>
</feature>
<dbReference type="Proteomes" id="UP000887561">
    <property type="component" value="Unplaced"/>
</dbReference>
<dbReference type="WBParaSite" id="scaffold39927_cov305.g23644">
    <property type="protein sequence ID" value="scaffold39927_cov305.g23644"/>
    <property type="gene ID" value="scaffold39927_cov305.g23644"/>
</dbReference>
<accession>A0A915MKL9</accession>
<reference evidence="4" key="1">
    <citation type="submission" date="2022-11" db="UniProtKB">
        <authorList>
            <consortium name="WormBaseParasite"/>
        </authorList>
    </citation>
    <scope>IDENTIFICATION</scope>
</reference>
<dbReference type="AlphaFoldDB" id="A0A915MKL9"/>
<evidence type="ECO:0000313" key="4">
    <source>
        <dbReference type="WBParaSite" id="scaffold39927_cov305.g23644"/>
    </source>
</evidence>
<keyword evidence="2" id="KW-0812">Transmembrane</keyword>
<organism evidence="3 4">
    <name type="scientific">Meloidogyne javanica</name>
    <name type="common">Root-knot nematode worm</name>
    <dbReference type="NCBI Taxonomy" id="6303"/>
    <lineage>
        <taxon>Eukaryota</taxon>
        <taxon>Metazoa</taxon>
        <taxon>Ecdysozoa</taxon>
        <taxon>Nematoda</taxon>
        <taxon>Chromadorea</taxon>
        <taxon>Rhabditida</taxon>
        <taxon>Tylenchina</taxon>
        <taxon>Tylenchomorpha</taxon>
        <taxon>Tylenchoidea</taxon>
        <taxon>Meloidogynidae</taxon>
        <taxon>Meloidogyninae</taxon>
        <taxon>Meloidogyne</taxon>
        <taxon>Meloidogyne incognita group</taxon>
    </lineage>
</organism>
<proteinExistence type="predicted"/>
<protein>
    <submittedName>
        <fullName evidence="4">Uncharacterized protein</fullName>
    </submittedName>
</protein>
<feature type="transmembrane region" description="Helical" evidence="2">
    <location>
        <begin position="61"/>
        <end position="77"/>
    </location>
</feature>
<sequence>MSLYDALFLYGLAVRDAYEETKNQSMYYLWMDLLYGRSYDGFMPQDMPKCGFDGGLCDYTSVYMVVVIIPLGYLLYVKEKERMLYDMTWRIPREQVRLLEERSRKSGSTSAHSKTLSHDSSSLQGSIGFRANSRLSAKQAVANGVKCSYKRYAQTRSVTFNKHDLARLKELKVMENENLNKVGKKVNTLY</sequence>
<evidence type="ECO:0000313" key="3">
    <source>
        <dbReference type="Proteomes" id="UP000887561"/>
    </source>
</evidence>
<keyword evidence="3" id="KW-1185">Reference proteome</keyword>
<feature type="region of interest" description="Disordered" evidence="1">
    <location>
        <begin position="100"/>
        <end position="122"/>
    </location>
</feature>
<keyword evidence="2" id="KW-1133">Transmembrane helix</keyword>
<keyword evidence="2" id="KW-0472">Membrane</keyword>
<evidence type="ECO:0000256" key="1">
    <source>
        <dbReference type="SAM" id="MobiDB-lite"/>
    </source>
</evidence>
<name>A0A915MKL9_MELJA</name>
<evidence type="ECO:0000256" key="2">
    <source>
        <dbReference type="SAM" id="Phobius"/>
    </source>
</evidence>